<name>A0A0C2NG87_9VIBR</name>
<dbReference type="SUPFAM" id="SSF103642">
    <property type="entry name" value="Sec-C motif"/>
    <property type="match status" value="1"/>
</dbReference>
<protein>
    <submittedName>
        <fullName evidence="1">Zinc chelation protein SecC</fullName>
    </submittedName>
</protein>
<reference evidence="1 2" key="1">
    <citation type="submission" date="2014-11" db="EMBL/GenBank/DDBJ databases">
        <title>Draft Genome Sequence of Vibrio piscirenalis strains CECT 8603T and CECT 8604, two marine Gammaproteobacterium isolated from cultured gilthead sea bream (Sparus aurata).</title>
        <authorList>
            <person name="Arahal D.R."/>
            <person name="Rodrigo-Torres L."/>
            <person name="Lucena T."/>
            <person name="Pujalte M.J."/>
        </authorList>
    </citation>
    <scope>NUCLEOTIDE SEQUENCE [LARGE SCALE GENOMIC DNA]</scope>
    <source>
        <strain evidence="1 2">DCR 1-4-2</strain>
    </source>
</reference>
<accession>A0A0C2NG87</accession>
<sequence length="110" mass="12166">MSKLFFKGRIETRQNHVLAGYNVNRDVKAGTAGAPISVIVNTEERKAEIEALLAEHTFIGNVVVDATQEENTSELDGLLNKPQTIRFEKTPNRNEPCLCGSGKKYKKCCA</sequence>
<evidence type="ECO:0000313" key="2">
    <source>
        <dbReference type="Proteomes" id="UP000031672"/>
    </source>
</evidence>
<gene>
    <name evidence="1" type="ORF">OJ16_19035</name>
</gene>
<organism evidence="1 2">
    <name type="scientific">Vibrio renipiscarius</name>
    <dbReference type="NCBI Taxonomy" id="1461322"/>
    <lineage>
        <taxon>Bacteria</taxon>
        <taxon>Pseudomonadati</taxon>
        <taxon>Pseudomonadota</taxon>
        <taxon>Gammaproteobacteria</taxon>
        <taxon>Vibrionales</taxon>
        <taxon>Vibrionaceae</taxon>
        <taxon>Vibrio</taxon>
    </lineage>
</organism>
<dbReference type="STRING" id="1461322.OJ16_19035"/>
<comment type="caution">
    <text evidence="1">The sequence shown here is derived from an EMBL/GenBank/DDBJ whole genome shotgun (WGS) entry which is preliminary data.</text>
</comment>
<evidence type="ECO:0000313" key="1">
    <source>
        <dbReference type="EMBL" id="KII75380.1"/>
    </source>
</evidence>
<dbReference type="AlphaFoldDB" id="A0A0C2NG87"/>
<accession>A0A0C2NX97</accession>
<proteinExistence type="predicted"/>
<dbReference type="Pfam" id="PF02810">
    <property type="entry name" value="SEC-C"/>
    <property type="match status" value="1"/>
</dbReference>
<dbReference type="InterPro" id="IPR026368">
    <property type="entry name" value="SWIM_PBPRA1643"/>
</dbReference>
<dbReference type="InterPro" id="IPR004027">
    <property type="entry name" value="SEC_C_motif"/>
</dbReference>
<dbReference type="NCBIfam" id="TIGR04102">
    <property type="entry name" value="SWIM_PBPRA1643"/>
    <property type="match status" value="1"/>
</dbReference>
<dbReference type="Proteomes" id="UP000031672">
    <property type="component" value="Unassembled WGS sequence"/>
</dbReference>
<dbReference type="RefSeq" id="WP_040993009.1">
    <property type="nucleotide sequence ID" value="NZ_JTKH01000025.1"/>
</dbReference>
<dbReference type="OrthoDB" id="570299at2"/>
<dbReference type="Gene3D" id="3.10.450.50">
    <property type="match status" value="1"/>
</dbReference>
<keyword evidence="2" id="KW-1185">Reference proteome</keyword>
<dbReference type="EMBL" id="JTKH01000025">
    <property type="protein sequence ID" value="KII75380.1"/>
    <property type="molecule type" value="Genomic_DNA"/>
</dbReference>